<dbReference type="InterPro" id="IPR036388">
    <property type="entry name" value="WH-like_DNA-bd_sf"/>
</dbReference>
<dbReference type="GO" id="GO:0003677">
    <property type="term" value="F:DNA binding"/>
    <property type="evidence" value="ECO:0007669"/>
    <property type="project" value="UniProtKB-KW"/>
</dbReference>
<dbReference type="RefSeq" id="WP_044616447.1">
    <property type="nucleotide sequence ID" value="NZ_CP007142.1"/>
</dbReference>
<dbReference type="SUPFAM" id="SSF46894">
    <property type="entry name" value="C-terminal effector domain of the bipartite response regulators"/>
    <property type="match status" value="1"/>
</dbReference>
<name>A0A0C5VHQ1_9GAMM</name>
<dbReference type="STRING" id="1445510.YC6258_01708"/>
<dbReference type="AlphaFoldDB" id="A0A0C5VHQ1"/>
<dbReference type="InterPro" id="IPR035965">
    <property type="entry name" value="PAS-like_dom_sf"/>
</dbReference>
<evidence type="ECO:0000313" key="2">
    <source>
        <dbReference type="EMBL" id="AJQ93756.1"/>
    </source>
</evidence>
<gene>
    <name evidence="2" type="ORF">YC6258_01708</name>
</gene>
<evidence type="ECO:0000259" key="1">
    <source>
        <dbReference type="SMART" id="SM00421"/>
    </source>
</evidence>
<dbReference type="SMART" id="SM00421">
    <property type="entry name" value="HTH_LUXR"/>
    <property type="match status" value="1"/>
</dbReference>
<reference evidence="2 3" key="1">
    <citation type="submission" date="2014-01" db="EMBL/GenBank/DDBJ databases">
        <title>Full genme sequencing of cellulolytic bacterium Gynuella sunshinyii YC6258T gen. nov., sp. nov.</title>
        <authorList>
            <person name="Khan H."/>
            <person name="Chung E.J."/>
            <person name="Chung Y.R."/>
        </authorList>
    </citation>
    <scope>NUCLEOTIDE SEQUENCE [LARGE SCALE GENOMIC DNA]</scope>
    <source>
        <strain evidence="2 3">YC6258</strain>
    </source>
</reference>
<dbReference type="InterPro" id="IPR000792">
    <property type="entry name" value="Tscrpt_reg_LuxR_C"/>
</dbReference>
<dbReference type="KEGG" id="gsn:YC6258_01708"/>
<dbReference type="Gene3D" id="1.10.10.10">
    <property type="entry name" value="Winged helix-like DNA-binding domain superfamily/Winged helix DNA-binding domain"/>
    <property type="match status" value="1"/>
</dbReference>
<dbReference type="InterPro" id="IPR016032">
    <property type="entry name" value="Sig_transdc_resp-reg_C-effctor"/>
</dbReference>
<feature type="domain" description="HTH luxR-type" evidence="1">
    <location>
        <begin position="312"/>
        <end position="369"/>
    </location>
</feature>
<dbReference type="SUPFAM" id="SSF55785">
    <property type="entry name" value="PYP-like sensor domain (PAS domain)"/>
    <property type="match status" value="1"/>
</dbReference>
<sequence>MQSLHDNQLFADIYRGVISPGAWVETLDAIKDHMDVASVALQVFRRHDAGRCELIWGARDSFSLQHATLHDKWVNNSENPRLQLEVQSPLQILRDEDVFSSSCPQYNRFVERLACAGLNTGIMLDIEISDRTFLSLIAHRHRDDQRPYDQNIEQFLYALAPHLSQAVQLMQNFRQLSGQNKMFENVLNHLRAGIIVLDQYTNVIWLNDSARHLIAHSDALMLHNQQLHFAKPRDKSFFAGSMSEMLAMKAMHTRHITTINTTTSGPIEFMLAPVPELTNDDAEPGLKHLQHVAVYLRGQDQAPLNPTEVQHLYDLTPAESSIAVALAEGQTLAEYADQKGVSIGTARIQLKSIFSKMNINRQPELVRRLWSSVFASTVPPTY</sequence>
<organism evidence="2 3">
    <name type="scientific">Gynuella sunshinyii YC6258</name>
    <dbReference type="NCBI Taxonomy" id="1445510"/>
    <lineage>
        <taxon>Bacteria</taxon>
        <taxon>Pseudomonadati</taxon>
        <taxon>Pseudomonadota</taxon>
        <taxon>Gammaproteobacteria</taxon>
        <taxon>Oceanospirillales</taxon>
        <taxon>Saccharospirillaceae</taxon>
        <taxon>Gynuella</taxon>
    </lineage>
</organism>
<dbReference type="Proteomes" id="UP000032266">
    <property type="component" value="Chromosome"/>
</dbReference>
<dbReference type="HOGENOM" id="CLU_037939_2_0_6"/>
<accession>A0A0C5VHQ1</accession>
<protein>
    <submittedName>
        <fullName evidence="2">Response regulator containing a CheY-like receiver domain and an HTH DNA-binding domain</fullName>
    </submittedName>
</protein>
<keyword evidence="3" id="KW-1185">Reference proteome</keyword>
<proteinExistence type="predicted"/>
<dbReference type="GO" id="GO:0006355">
    <property type="term" value="P:regulation of DNA-templated transcription"/>
    <property type="evidence" value="ECO:0007669"/>
    <property type="project" value="InterPro"/>
</dbReference>
<dbReference type="PATRIC" id="fig|1445510.3.peg.1671"/>
<evidence type="ECO:0000313" key="3">
    <source>
        <dbReference type="Proteomes" id="UP000032266"/>
    </source>
</evidence>
<dbReference type="EMBL" id="CP007142">
    <property type="protein sequence ID" value="AJQ93756.1"/>
    <property type="molecule type" value="Genomic_DNA"/>
</dbReference>
<keyword evidence="2" id="KW-0238">DNA-binding</keyword>
<dbReference type="OrthoDB" id="5497412at2"/>